<proteinExistence type="predicted"/>
<dbReference type="EMBL" id="CAJJDM010000021">
    <property type="protein sequence ID" value="CAD8055766.1"/>
    <property type="molecule type" value="Genomic_DNA"/>
</dbReference>
<evidence type="ECO:0000313" key="2">
    <source>
        <dbReference type="Proteomes" id="UP000688137"/>
    </source>
</evidence>
<protein>
    <submittedName>
        <fullName evidence="1">Uncharacterized protein</fullName>
    </submittedName>
</protein>
<evidence type="ECO:0000313" key="1">
    <source>
        <dbReference type="EMBL" id="CAD8055766.1"/>
    </source>
</evidence>
<sequence>MEFNKPLFLQIMNEQKYNIKTLQSIYKELLEELFIIATYHSRIEKSYDRTKKEVEYNLNKIFNELFIEIELIQKQKQISQTVFDQLTNILKTSNIKKKRNMYLQEWKGVE</sequence>
<keyword evidence="2" id="KW-1185">Reference proteome</keyword>
<reference evidence="1" key="1">
    <citation type="submission" date="2021-01" db="EMBL/GenBank/DDBJ databases">
        <authorList>
            <consortium name="Genoscope - CEA"/>
            <person name="William W."/>
        </authorList>
    </citation>
    <scope>NUCLEOTIDE SEQUENCE</scope>
</reference>
<accession>A0A8S1KSV6</accession>
<organism evidence="1 2">
    <name type="scientific">Paramecium primaurelia</name>
    <dbReference type="NCBI Taxonomy" id="5886"/>
    <lineage>
        <taxon>Eukaryota</taxon>
        <taxon>Sar</taxon>
        <taxon>Alveolata</taxon>
        <taxon>Ciliophora</taxon>
        <taxon>Intramacronucleata</taxon>
        <taxon>Oligohymenophorea</taxon>
        <taxon>Peniculida</taxon>
        <taxon>Parameciidae</taxon>
        <taxon>Paramecium</taxon>
    </lineage>
</organism>
<comment type="caution">
    <text evidence="1">The sequence shown here is derived from an EMBL/GenBank/DDBJ whole genome shotgun (WGS) entry which is preliminary data.</text>
</comment>
<name>A0A8S1KSV6_PARPR</name>
<gene>
    <name evidence="1" type="ORF">PPRIM_AZ9-3.1.T0230346</name>
</gene>
<dbReference type="Proteomes" id="UP000688137">
    <property type="component" value="Unassembled WGS sequence"/>
</dbReference>
<dbReference type="AlphaFoldDB" id="A0A8S1KSV6"/>